<accession>A0A423XEB2</accession>
<evidence type="ECO:0000256" key="1">
    <source>
        <dbReference type="SAM" id="MobiDB-lite"/>
    </source>
</evidence>
<keyword evidence="3" id="KW-1185">Reference proteome</keyword>
<organism evidence="2 3">
    <name type="scientific">Cytospora leucostoma</name>
    <dbReference type="NCBI Taxonomy" id="1230097"/>
    <lineage>
        <taxon>Eukaryota</taxon>
        <taxon>Fungi</taxon>
        <taxon>Dikarya</taxon>
        <taxon>Ascomycota</taxon>
        <taxon>Pezizomycotina</taxon>
        <taxon>Sordariomycetes</taxon>
        <taxon>Sordariomycetidae</taxon>
        <taxon>Diaporthales</taxon>
        <taxon>Cytosporaceae</taxon>
        <taxon>Cytospora</taxon>
    </lineage>
</organism>
<comment type="caution">
    <text evidence="2">The sequence shown here is derived from an EMBL/GenBank/DDBJ whole genome shotgun (WGS) entry which is preliminary data.</text>
</comment>
<dbReference type="AlphaFoldDB" id="A0A423XEB2"/>
<proteinExistence type="predicted"/>
<dbReference type="InParanoid" id="A0A423XEB2"/>
<feature type="compositionally biased region" description="Polar residues" evidence="1">
    <location>
        <begin position="13"/>
        <end position="23"/>
    </location>
</feature>
<gene>
    <name evidence="2" type="ORF">VPNG_03864</name>
</gene>
<dbReference type="EMBL" id="LKEB01000014">
    <property type="protein sequence ID" value="ROW14448.1"/>
    <property type="molecule type" value="Genomic_DNA"/>
</dbReference>
<dbReference type="Proteomes" id="UP000285146">
    <property type="component" value="Unassembled WGS sequence"/>
</dbReference>
<sequence>MPAESMEMPQMNMVAQPQTTEQPKAQEPMSMSLRGGGLCEDVSVPRATIRLAMN</sequence>
<name>A0A423XEB2_9PEZI</name>
<evidence type="ECO:0000313" key="2">
    <source>
        <dbReference type="EMBL" id="ROW14448.1"/>
    </source>
</evidence>
<feature type="region of interest" description="Disordered" evidence="1">
    <location>
        <begin position="1"/>
        <end position="39"/>
    </location>
</feature>
<dbReference type="OrthoDB" id="5239683at2759"/>
<protein>
    <submittedName>
        <fullName evidence="2">Uncharacterized protein</fullName>
    </submittedName>
</protein>
<evidence type="ECO:0000313" key="3">
    <source>
        <dbReference type="Proteomes" id="UP000285146"/>
    </source>
</evidence>
<reference evidence="2 3" key="1">
    <citation type="submission" date="2015-09" db="EMBL/GenBank/DDBJ databases">
        <title>Host preference determinants of Valsa canker pathogens revealed by comparative genomics.</title>
        <authorList>
            <person name="Yin Z."/>
            <person name="Huang L."/>
        </authorList>
    </citation>
    <scope>NUCLEOTIDE SEQUENCE [LARGE SCALE GENOMIC DNA]</scope>
    <source>
        <strain evidence="2 3">SXYLt</strain>
    </source>
</reference>